<comment type="pathway">
    <text evidence="2 11">Cofactor biosynthesis; NAD(+) biosynthesis; deamido-NAD(+) from nicotinate D-ribonucleotide: step 1/1.</text>
</comment>
<dbReference type="NCBIfam" id="TIGR00125">
    <property type="entry name" value="cyt_tran_rel"/>
    <property type="match status" value="1"/>
</dbReference>
<dbReference type="EC" id="2.7.7.18" evidence="11"/>
<dbReference type="InterPro" id="IPR004821">
    <property type="entry name" value="Cyt_trans-like"/>
</dbReference>
<accession>A0A562J9H5</accession>
<keyword evidence="14" id="KW-1185">Reference proteome</keyword>
<evidence type="ECO:0000313" key="13">
    <source>
        <dbReference type="EMBL" id="TWH79836.1"/>
    </source>
</evidence>
<comment type="function">
    <text evidence="1 11">Catalyzes the reversible adenylation of nicotinate mononucleotide (NaMN) to nicotinic acid adenine dinucleotide (NaAD).</text>
</comment>
<proteinExistence type="inferred from homology"/>
<dbReference type="GO" id="GO:0005524">
    <property type="term" value="F:ATP binding"/>
    <property type="evidence" value="ECO:0007669"/>
    <property type="project" value="UniProtKB-KW"/>
</dbReference>
<sequence length="201" mass="22837">MKKKVGIMGGTFDPIHTGHLVVANEVLNFYGLEEIIFIPAGNPPHKKGTVADSLDRYVMTEIAVLSNNRFKVSDIEIKKDGKSYTLNTLRELTKKYPDAEFYFITGTDAVIELPSWREPEELLKLCRFVAVSRPGISMEDAKAKISEINKMFKGNIELFQAPMLQISSTDIRQRLMDGKSAKYLLPESVEQYIIKNNLYEE</sequence>
<dbReference type="Pfam" id="PF01467">
    <property type="entry name" value="CTP_transf_like"/>
    <property type="match status" value="1"/>
</dbReference>
<dbReference type="CDD" id="cd02165">
    <property type="entry name" value="NMNAT"/>
    <property type="match status" value="1"/>
</dbReference>
<dbReference type="FunFam" id="3.40.50.620:FF:000039">
    <property type="entry name" value="Probable nicotinate-nucleotide adenylyltransferase"/>
    <property type="match status" value="1"/>
</dbReference>
<organism evidence="13 14">
    <name type="scientific">Sedimentibacter saalensis</name>
    <dbReference type="NCBI Taxonomy" id="130788"/>
    <lineage>
        <taxon>Bacteria</taxon>
        <taxon>Bacillati</taxon>
        <taxon>Bacillota</taxon>
        <taxon>Tissierellia</taxon>
        <taxon>Sedimentibacter</taxon>
    </lineage>
</organism>
<evidence type="ECO:0000256" key="7">
    <source>
        <dbReference type="ARBA" id="ARBA00022741"/>
    </source>
</evidence>
<reference evidence="13 14" key="1">
    <citation type="submission" date="2019-07" db="EMBL/GenBank/DDBJ databases">
        <title>Genomic Encyclopedia of Type Strains, Phase I: the one thousand microbial genomes (KMG-I) project.</title>
        <authorList>
            <person name="Kyrpides N."/>
        </authorList>
    </citation>
    <scope>NUCLEOTIDE SEQUENCE [LARGE SCALE GENOMIC DNA]</scope>
    <source>
        <strain evidence="13 14">DSM 13558</strain>
    </source>
</reference>
<dbReference type="NCBIfam" id="TIGR00482">
    <property type="entry name" value="nicotinate (nicotinamide) nucleotide adenylyltransferase"/>
    <property type="match status" value="1"/>
</dbReference>
<dbReference type="SUPFAM" id="SSF52374">
    <property type="entry name" value="Nucleotidylyl transferase"/>
    <property type="match status" value="1"/>
</dbReference>
<evidence type="ECO:0000256" key="5">
    <source>
        <dbReference type="ARBA" id="ARBA00022679"/>
    </source>
</evidence>
<evidence type="ECO:0000259" key="12">
    <source>
        <dbReference type="Pfam" id="PF01467"/>
    </source>
</evidence>
<comment type="similarity">
    <text evidence="3 11">Belongs to the NadD family.</text>
</comment>
<comment type="catalytic activity">
    <reaction evidence="10 11">
        <text>nicotinate beta-D-ribonucleotide + ATP + H(+) = deamido-NAD(+) + diphosphate</text>
        <dbReference type="Rhea" id="RHEA:22860"/>
        <dbReference type="ChEBI" id="CHEBI:15378"/>
        <dbReference type="ChEBI" id="CHEBI:30616"/>
        <dbReference type="ChEBI" id="CHEBI:33019"/>
        <dbReference type="ChEBI" id="CHEBI:57502"/>
        <dbReference type="ChEBI" id="CHEBI:58437"/>
        <dbReference type="EC" id="2.7.7.18"/>
    </reaction>
</comment>
<dbReference type="Proteomes" id="UP000315343">
    <property type="component" value="Unassembled WGS sequence"/>
</dbReference>
<evidence type="ECO:0000256" key="9">
    <source>
        <dbReference type="ARBA" id="ARBA00023027"/>
    </source>
</evidence>
<dbReference type="AlphaFoldDB" id="A0A562J9H5"/>
<dbReference type="NCBIfam" id="NF000840">
    <property type="entry name" value="PRK00071.1-3"/>
    <property type="match status" value="1"/>
</dbReference>
<evidence type="ECO:0000256" key="4">
    <source>
        <dbReference type="ARBA" id="ARBA00022642"/>
    </source>
</evidence>
<evidence type="ECO:0000256" key="6">
    <source>
        <dbReference type="ARBA" id="ARBA00022695"/>
    </source>
</evidence>
<dbReference type="InterPro" id="IPR005248">
    <property type="entry name" value="NadD/NMNAT"/>
</dbReference>
<protein>
    <recommendedName>
        <fullName evidence="11">Probable nicotinate-nucleotide adenylyltransferase</fullName>
        <ecNumber evidence="11">2.7.7.18</ecNumber>
    </recommendedName>
    <alternativeName>
        <fullName evidence="11">Deamido-NAD(+) diphosphorylase</fullName>
    </alternativeName>
    <alternativeName>
        <fullName evidence="11">Deamido-NAD(+) pyrophosphorylase</fullName>
    </alternativeName>
    <alternativeName>
        <fullName evidence="11">Nicotinate mononucleotide adenylyltransferase</fullName>
        <shortName evidence="11">NaMN adenylyltransferase</shortName>
    </alternativeName>
</protein>
<keyword evidence="9 11" id="KW-0520">NAD</keyword>
<dbReference type="RefSeq" id="WP_145083182.1">
    <property type="nucleotide sequence ID" value="NZ_VLKH01000005.1"/>
</dbReference>
<gene>
    <name evidence="11" type="primary">nadD</name>
    <name evidence="13" type="ORF">LY60_02155</name>
</gene>
<dbReference type="OrthoDB" id="5295945at2"/>
<dbReference type="UniPathway" id="UPA00253">
    <property type="reaction ID" value="UER00332"/>
</dbReference>
<evidence type="ECO:0000256" key="2">
    <source>
        <dbReference type="ARBA" id="ARBA00005019"/>
    </source>
</evidence>
<dbReference type="GO" id="GO:0009435">
    <property type="term" value="P:NAD+ biosynthetic process"/>
    <property type="evidence" value="ECO:0007669"/>
    <property type="project" value="UniProtKB-UniRule"/>
</dbReference>
<evidence type="ECO:0000256" key="3">
    <source>
        <dbReference type="ARBA" id="ARBA00009014"/>
    </source>
</evidence>
<keyword evidence="5 11" id="KW-0808">Transferase</keyword>
<dbReference type="PANTHER" id="PTHR39321:SF3">
    <property type="entry name" value="PHOSPHOPANTETHEINE ADENYLYLTRANSFERASE"/>
    <property type="match status" value="1"/>
</dbReference>
<keyword evidence="6 11" id="KW-0548">Nucleotidyltransferase</keyword>
<dbReference type="PANTHER" id="PTHR39321">
    <property type="entry name" value="NICOTINATE-NUCLEOTIDE ADENYLYLTRANSFERASE-RELATED"/>
    <property type="match status" value="1"/>
</dbReference>
<dbReference type="GO" id="GO:0004515">
    <property type="term" value="F:nicotinate-nucleotide adenylyltransferase activity"/>
    <property type="evidence" value="ECO:0007669"/>
    <property type="project" value="UniProtKB-UniRule"/>
</dbReference>
<evidence type="ECO:0000256" key="10">
    <source>
        <dbReference type="ARBA" id="ARBA00048721"/>
    </source>
</evidence>
<evidence type="ECO:0000256" key="11">
    <source>
        <dbReference type="HAMAP-Rule" id="MF_00244"/>
    </source>
</evidence>
<feature type="domain" description="Cytidyltransferase-like" evidence="12">
    <location>
        <begin position="7"/>
        <end position="174"/>
    </location>
</feature>
<dbReference type="InterPro" id="IPR014729">
    <property type="entry name" value="Rossmann-like_a/b/a_fold"/>
</dbReference>
<dbReference type="EMBL" id="VLKH01000005">
    <property type="protein sequence ID" value="TWH79836.1"/>
    <property type="molecule type" value="Genomic_DNA"/>
</dbReference>
<keyword evidence="8 11" id="KW-0067">ATP-binding</keyword>
<keyword evidence="7 11" id="KW-0547">Nucleotide-binding</keyword>
<comment type="caution">
    <text evidence="13">The sequence shown here is derived from an EMBL/GenBank/DDBJ whole genome shotgun (WGS) entry which is preliminary data.</text>
</comment>
<dbReference type="HAMAP" id="MF_00244">
    <property type="entry name" value="NaMN_adenylyltr"/>
    <property type="match status" value="1"/>
</dbReference>
<evidence type="ECO:0000256" key="8">
    <source>
        <dbReference type="ARBA" id="ARBA00022840"/>
    </source>
</evidence>
<name>A0A562J9H5_9FIRM</name>
<evidence type="ECO:0000313" key="14">
    <source>
        <dbReference type="Proteomes" id="UP000315343"/>
    </source>
</evidence>
<dbReference type="Gene3D" id="3.40.50.620">
    <property type="entry name" value="HUPs"/>
    <property type="match status" value="1"/>
</dbReference>
<keyword evidence="4 11" id="KW-0662">Pyridine nucleotide biosynthesis</keyword>
<evidence type="ECO:0000256" key="1">
    <source>
        <dbReference type="ARBA" id="ARBA00002324"/>
    </source>
</evidence>